<sequence>MAGVVTTTTRWNSPRRCAASVTTRRRKVRSERRQFAGRSRFSRRLRRRFCCRVCCREMRRSGICTRRLKSTSWERISTRRRVPSRSRCTNIWDLRLQRRRRKQ</sequence>
<dbReference type="AlphaFoldDB" id="A0A8D8BV86"/>
<organism evidence="1">
    <name type="scientific">Culex pipiens</name>
    <name type="common">House mosquito</name>
    <dbReference type="NCBI Taxonomy" id="7175"/>
    <lineage>
        <taxon>Eukaryota</taxon>
        <taxon>Metazoa</taxon>
        <taxon>Ecdysozoa</taxon>
        <taxon>Arthropoda</taxon>
        <taxon>Hexapoda</taxon>
        <taxon>Insecta</taxon>
        <taxon>Pterygota</taxon>
        <taxon>Neoptera</taxon>
        <taxon>Endopterygota</taxon>
        <taxon>Diptera</taxon>
        <taxon>Nematocera</taxon>
        <taxon>Culicoidea</taxon>
        <taxon>Culicidae</taxon>
        <taxon>Culicinae</taxon>
        <taxon>Culicini</taxon>
        <taxon>Culex</taxon>
        <taxon>Culex</taxon>
    </lineage>
</organism>
<accession>A0A8D8BV86</accession>
<protein>
    <submittedName>
        <fullName evidence="1">(northern house mosquito) hypothetical protein</fullName>
    </submittedName>
</protein>
<dbReference type="EMBL" id="HBUE01089835">
    <property type="protein sequence ID" value="CAG6480979.1"/>
    <property type="molecule type" value="Transcribed_RNA"/>
</dbReference>
<proteinExistence type="predicted"/>
<reference evidence="1" key="1">
    <citation type="submission" date="2021-05" db="EMBL/GenBank/DDBJ databases">
        <authorList>
            <person name="Alioto T."/>
            <person name="Alioto T."/>
            <person name="Gomez Garrido J."/>
        </authorList>
    </citation>
    <scope>NUCLEOTIDE SEQUENCE</scope>
</reference>
<evidence type="ECO:0000313" key="1">
    <source>
        <dbReference type="EMBL" id="CAG6480979.1"/>
    </source>
</evidence>
<name>A0A8D8BV86_CULPI</name>